<keyword evidence="3" id="KW-0227">DNA damage</keyword>
<dbReference type="SUPFAM" id="SSF52540">
    <property type="entry name" value="P-loop containing nucleoside triphosphate hydrolases"/>
    <property type="match status" value="1"/>
</dbReference>
<dbReference type="InterPro" id="IPR045028">
    <property type="entry name" value="DinG/Rad3-like"/>
</dbReference>
<evidence type="ECO:0000313" key="9">
    <source>
        <dbReference type="EMBL" id="NIZ40599.1"/>
    </source>
</evidence>
<evidence type="ECO:0000259" key="8">
    <source>
        <dbReference type="PROSITE" id="PS51193"/>
    </source>
</evidence>
<dbReference type="Pfam" id="PF13307">
    <property type="entry name" value="Helicase_C_2"/>
    <property type="match status" value="1"/>
</dbReference>
<keyword evidence="9" id="KW-0347">Helicase</keyword>
<dbReference type="AlphaFoldDB" id="A0A968GCT0"/>
<sequence>MSQLIPEDLAERILGSEGVFSRKLPNYELREGQLALMHQVVSAFNESTILVAEAGTGIGKSFAYLIPAVYWALSNQERIVISTATITLQEQLVRKDVPTVLRLLKQDVHVELAKGRQNYLCWKRFEEVIVEEQAMLVAMNTNLDAVNAWAQQTTTGDKAELEISLDESVWQKINCESDSCLGKSCPAYDRCFLNIVRKKLEEAHIIIANHHLVFADLKLRQLSSEVVRILPSYTRLIFDEAHNVLHSATSFFSSQMTHYSVNRLLLRFYRRRGAESYGLLPQVEYFFHKDTTQKRDIDKAYRLLEQCRDAGQNLTTKSSLHVAEAFRLHTIVVPAHLEEGVLLPLQHLASMLKQFYNHMKVLVEAVKGESDANLPLVVELKQALQRVREMSDLAESFLHYLEDEGAVYWGERRKTSMQEEYVRLEVTPLDLAVQMRSLVYEAHETVIMVSATLNVGDDFHYFKQNLGFYGYNDREVEFHSHASPFDYKNMSLLGMPTDGPPPERGSFDRYIEEFLTRIFLGSKGRGLALFTSYRAMQGAYDTLKERLTPMGIEVLVQGALGKHQLIRRFEEHGSAVLLATDSFWEGVDINNQHLKVVALCRLPFTPPNSPIAQAKSEAIERAGFSPFMQLQIPEAAIKLKQGFGRLIRKQNDFGVVYILDNRIKTKSYGKLLLQALPPARQLSGASQWLIDEGLFFLEEQERCNKEWEE</sequence>
<gene>
    <name evidence="9" type="ORF">HCT14_03610</name>
</gene>
<dbReference type="InterPro" id="IPR006554">
    <property type="entry name" value="Helicase-like_DEXD_c2"/>
</dbReference>
<dbReference type="GO" id="GO:0051539">
    <property type="term" value="F:4 iron, 4 sulfur cluster binding"/>
    <property type="evidence" value="ECO:0007669"/>
    <property type="project" value="UniProtKB-KW"/>
</dbReference>
<dbReference type="GO" id="GO:0016818">
    <property type="term" value="F:hydrolase activity, acting on acid anhydrides, in phosphorus-containing anhydrides"/>
    <property type="evidence" value="ECO:0007669"/>
    <property type="project" value="InterPro"/>
</dbReference>
<keyword evidence="2" id="KW-0547">Nucleotide-binding</keyword>
<keyword evidence="1" id="KW-0411">Iron-sulfur</keyword>
<dbReference type="Gene3D" id="3.40.50.300">
    <property type="entry name" value="P-loop containing nucleotide triphosphate hydrolases"/>
    <property type="match status" value="2"/>
</dbReference>
<keyword evidence="1" id="KW-0408">Iron</keyword>
<name>A0A968GCT0_9SPIO</name>
<keyword evidence="6" id="KW-0234">DNA repair</keyword>
<keyword evidence="1" id="KW-0479">Metal-binding</keyword>
<feature type="domain" description="Helicase ATP-binding" evidence="8">
    <location>
        <begin position="19"/>
        <end position="298"/>
    </location>
</feature>
<protein>
    <submittedName>
        <fullName evidence="9">ATP-dependent DNA helicase</fullName>
    </submittedName>
</protein>
<organism evidence="9 10">
    <name type="scientific">Entomospira entomophila</name>
    <dbReference type="NCBI Taxonomy" id="2719988"/>
    <lineage>
        <taxon>Bacteria</taxon>
        <taxon>Pseudomonadati</taxon>
        <taxon>Spirochaetota</taxon>
        <taxon>Spirochaetia</taxon>
        <taxon>Spirochaetales</taxon>
        <taxon>Spirochaetaceae</taxon>
        <taxon>Entomospira</taxon>
    </lineage>
</organism>
<keyword evidence="4" id="KW-0378">Hydrolase</keyword>
<dbReference type="GO" id="GO:0003678">
    <property type="term" value="F:DNA helicase activity"/>
    <property type="evidence" value="ECO:0007669"/>
    <property type="project" value="InterPro"/>
</dbReference>
<dbReference type="InterPro" id="IPR014013">
    <property type="entry name" value="Helic_SF1/SF2_ATP-bd_DinG/Rad3"/>
</dbReference>
<dbReference type="SMART" id="SM00491">
    <property type="entry name" value="HELICc2"/>
    <property type="match status" value="1"/>
</dbReference>
<dbReference type="GO" id="GO:0006281">
    <property type="term" value="P:DNA repair"/>
    <property type="evidence" value="ECO:0007669"/>
    <property type="project" value="UniProtKB-KW"/>
</dbReference>
<dbReference type="EMBL" id="JAATLJ010000001">
    <property type="protein sequence ID" value="NIZ40599.1"/>
    <property type="molecule type" value="Genomic_DNA"/>
</dbReference>
<dbReference type="InterPro" id="IPR027417">
    <property type="entry name" value="P-loop_NTPase"/>
</dbReference>
<dbReference type="SMART" id="SM00488">
    <property type="entry name" value="DEXDc2"/>
    <property type="match status" value="1"/>
</dbReference>
<comment type="caution">
    <text evidence="9">The sequence shown here is derived from an EMBL/GenBank/DDBJ whole genome shotgun (WGS) entry which is preliminary data.</text>
</comment>
<evidence type="ECO:0000256" key="1">
    <source>
        <dbReference type="ARBA" id="ARBA00022485"/>
    </source>
</evidence>
<dbReference type="Proteomes" id="UP000711995">
    <property type="component" value="Unassembled WGS sequence"/>
</dbReference>
<evidence type="ECO:0000256" key="4">
    <source>
        <dbReference type="ARBA" id="ARBA00022801"/>
    </source>
</evidence>
<keyword evidence="5" id="KW-0067">ATP-binding</keyword>
<comment type="similarity">
    <text evidence="7">Belongs to the helicase family. DinG subfamily.</text>
</comment>
<evidence type="ECO:0000313" key="10">
    <source>
        <dbReference type="Proteomes" id="UP000711995"/>
    </source>
</evidence>
<keyword evidence="1" id="KW-0004">4Fe-4S</keyword>
<proteinExistence type="inferred from homology"/>
<accession>A0A968GCT0</accession>
<dbReference type="PANTHER" id="PTHR11472:SF34">
    <property type="entry name" value="REGULATOR OF TELOMERE ELONGATION HELICASE 1"/>
    <property type="match status" value="1"/>
</dbReference>
<dbReference type="GO" id="GO:0003676">
    <property type="term" value="F:nucleic acid binding"/>
    <property type="evidence" value="ECO:0007669"/>
    <property type="project" value="InterPro"/>
</dbReference>
<dbReference type="InterPro" id="IPR006555">
    <property type="entry name" value="ATP-dep_Helicase_C"/>
</dbReference>
<evidence type="ECO:0000256" key="2">
    <source>
        <dbReference type="ARBA" id="ARBA00022741"/>
    </source>
</evidence>
<dbReference type="PROSITE" id="PS51193">
    <property type="entry name" value="HELICASE_ATP_BIND_2"/>
    <property type="match status" value="1"/>
</dbReference>
<keyword evidence="10" id="KW-1185">Reference proteome</keyword>
<dbReference type="PANTHER" id="PTHR11472">
    <property type="entry name" value="DNA REPAIR DEAD HELICASE RAD3/XP-D SUBFAMILY MEMBER"/>
    <property type="match status" value="1"/>
</dbReference>
<dbReference type="GO" id="GO:0005524">
    <property type="term" value="F:ATP binding"/>
    <property type="evidence" value="ECO:0007669"/>
    <property type="project" value="UniProtKB-KW"/>
</dbReference>
<evidence type="ECO:0000256" key="7">
    <source>
        <dbReference type="ARBA" id="ARBA00038058"/>
    </source>
</evidence>
<reference evidence="9 10" key="1">
    <citation type="submission" date="2020-03" db="EMBL/GenBank/DDBJ databases">
        <title>Spirochaetal bacteria isolated from arthropods constitute a novel genus Entomospira genus novum within the order Spirochaetales.</title>
        <authorList>
            <person name="Grana-Miraglia L."/>
            <person name="Sikutova S."/>
            <person name="Fingerle V."/>
            <person name="Sing A."/>
            <person name="Castillo-Ramirez S."/>
            <person name="Margos G."/>
            <person name="Rudolf I."/>
        </authorList>
    </citation>
    <scope>NUCLEOTIDE SEQUENCE [LARGE SCALE GENOMIC DNA]</scope>
    <source>
        <strain evidence="9 10">BR193</strain>
    </source>
</reference>
<evidence type="ECO:0000256" key="5">
    <source>
        <dbReference type="ARBA" id="ARBA00022840"/>
    </source>
</evidence>
<evidence type="ECO:0000256" key="3">
    <source>
        <dbReference type="ARBA" id="ARBA00022763"/>
    </source>
</evidence>
<evidence type="ECO:0000256" key="6">
    <source>
        <dbReference type="ARBA" id="ARBA00023204"/>
    </source>
</evidence>
<dbReference type="RefSeq" id="WP_167700190.1">
    <property type="nucleotide sequence ID" value="NZ_CP118174.1"/>
</dbReference>